<proteinExistence type="predicted"/>
<comment type="caution">
    <text evidence="1">The sequence shown here is derived from an EMBL/GenBank/DDBJ whole genome shotgun (WGS) entry which is preliminary data.</text>
</comment>
<organism evidence="1 2">
    <name type="scientific">Candidatus Buchananbacteria bacterium RBG_13_39_9</name>
    <dbReference type="NCBI Taxonomy" id="1797531"/>
    <lineage>
        <taxon>Bacteria</taxon>
        <taxon>Candidatus Buchananiibacteriota</taxon>
    </lineage>
</organism>
<dbReference type="Proteomes" id="UP000176260">
    <property type="component" value="Unassembled WGS sequence"/>
</dbReference>
<gene>
    <name evidence="1" type="ORF">A2Y67_02195</name>
</gene>
<dbReference type="EMBL" id="MHIA01000032">
    <property type="protein sequence ID" value="OGY41249.1"/>
    <property type="molecule type" value="Genomic_DNA"/>
</dbReference>
<evidence type="ECO:0000313" key="2">
    <source>
        <dbReference type="Proteomes" id="UP000176260"/>
    </source>
</evidence>
<accession>A0A1G1XMI7</accession>
<evidence type="ECO:0000313" key="1">
    <source>
        <dbReference type="EMBL" id="OGY41249.1"/>
    </source>
</evidence>
<protein>
    <submittedName>
        <fullName evidence="1">Uncharacterized protein</fullName>
    </submittedName>
</protein>
<sequence>MKNKKEQKAGSADFHLFSSSRLNFMAAYKKLLAMGASNDDFYEVIAKLIKENYKFKQHQNFSRDIKIYLDYRLSVARPSFVLIAEKNDLSRDRISQIIKKMDRNLRAVFYGISSPPDCSKENFGRDDN</sequence>
<name>A0A1G1XMI7_9BACT</name>
<dbReference type="AlphaFoldDB" id="A0A1G1XMI7"/>
<reference evidence="1 2" key="1">
    <citation type="journal article" date="2016" name="Nat. Commun.">
        <title>Thousands of microbial genomes shed light on interconnected biogeochemical processes in an aquifer system.</title>
        <authorList>
            <person name="Anantharaman K."/>
            <person name="Brown C.T."/>
            <person name="Hug L.A."/>
            <person name="Sharon I."/>
            <person name="Castelle C.J."/>
            <person name="Probst A.J."/>
            <person name="Thomas B.C."/>
            <person name="Singh A."/>
            <person name="Wilkins M.J."/>
            <person name="Karaoz U."/>
            <person name="Brodie E.L."/>
            <person name="Williams K.H."/>
            <person name="Hubbard S.S."/>
            <person name="Banfield J.F."/>
        </authorList>
    </citation>
    <scope>NUCLEOTIDE SEQUENCE [LARGE SCALE GENOMIC DNA]</scope>
</reference>